<dbReference type="EMBL" id="JAYKXP010000149">
    <property type="protein sequence ID" value="KAK7022772.1"/>
    <property type="molecule type" value="Genomic_DNA"/>
</dbReference>
<keyword evidence="2" id="KW-1185">Reference proteome</keyword>
<reference evidence="1 2" key="1">
    <citation type="submission" date="2024-01" db="EMBL/GenBank/DDBJ databases">
        <title>A draft genome for a cacao thread blight-causing isolate of Paramarasmius palmivorus.</title>
        <authorList>
            <person name="Baruah I.K."/>
            <person name="Bukari Y."/>
            <person name="Amoako-Attah I."/>
            <person name="Meinhardt L.W."/>
            <person name="Bailey B.A."/>
            <person name="Cohen S.P."/>
        </authorList>
    </citation>
    <scope>NUCLEOTIDE SEQUENCE [LARGE SCALE GENOMIC DNA]</scope>
    <source>
        <strain evidence="1 2">GH-12</strain>
    </source>
</reference>
<dbReference type="AlphaFoldDB" id="A0AAW0BB63"/>
<comment type="caution">
    <text evidence="1">The sequence shown here is derived from an EMBL/GenBank/DDBJ whole genome shotgun (WGS) entry which is preliminary data.</text>
</comment>
<organism evidence="1 2">
    <name type="scientific">Paramarasmius palmivorus</name>
    <dbReference type="NCBI Taxonomy" id="297713"/>
    <lineage>
        <taxon>Eukaryota</taxon>
        <taxon>Fungi</taxon>
        <taxon>Dikarya</taxon>
        <taxon>Basidiomycota</taxon>
        <taxon>Agaricomycotina</taxon>
        <taxon>Agaricomycetes</taxon>
        <taxon>Agaricomycetidae</taxon>
        <taxon>Agaricales</taxon>
        <taxon>Marasmiineae</taxon>
        <taxon>Marasmiaceae</taxon>
        <taxon>Paramarasmius</taxon>
    </lineage>
</organism>
<name>A0AAW0BB63_9AGAR</name>
<gene>
    <name evidence="1" type="ORF">VNI00_016977</name>
</gene>
<evidence type="ECO:0000313" key="2">
    <source>
        <dbReference type="Proteomes" id="UP001383192"/>
    </source>
</evidence>
<proteinExistence type="predicted"/>
<evidence type="ECO:0000313" key="1">
    <source>
        <dbReference type="EMBL" id="KAK7022772.1"/>
    </source>
</evidence>
<dbReference type="Proteomes" id="UP001383192">
    <property type="component" value="Unassembled WGS sequence"/>
</dbReference>
<sequence length="189" mass="21293">MFIHQLRKLVVPYVMYRSTTFGEECLKQLSDGSTTDTDGGFAKKRWVTWLDAGASKLRIHDPHPAVAEETYMNHNLEQSSLANTKTEYTAVKDSNLLERCTLPDICIALVTPAHVELDELPLLSVQPRYIFFSRYRSDESPHCLNPFFKNQSDPPLPPHIRWLGSLTTVPVLLYGSVSGRMIGMGATLL</sequence>
<protein>
    <submittedName>
        <fullName evidence="1">Uncharacterized protein</fullName>
    </submittedName>
</protein>
<accession>A0AAW0BB63</accession>